<comment type="caution">
    <text evidence="2">The sequence shown here is derived from an EMBL/GenBank/DDBJ whole genome shotgun (WGS) entry which is preliminary data.</text>
</comment>
<evidence type="ECO:0000313" key="3">
    <source>
        <dbReference type="Proteomes" id="UP000462066"/>
    </source>
</evidence>
<feature type="region of interest" description="Disordered" evidence="1">
    <location>
        <begin position="110"/>
        <end position="131"/>
    </location>
</feature>
<keyword evidence="3" id="KW-1185">Reference proteome</keyword>
<dbReference type="PROSITE" id="PS51257">
    <property type="entry name" value="PROKAR_LIPOPROTEIN"/>
    <property type="match status" value="1"/>
</dbReference>
<proteinExistence type="predicted"/>
<name>A0A7V8GMN0_9GAMM</name>
<evidence type="ECO:0000313" key="2">
    <source>
        <dbReference type="EMBL" id="KAF1686579.1"/>
    </source>
</evidence>
<reference evidence="2 3" key="1">
    <citation type="submission" date="2017-10" db="EMBL/GenBank/DDBJ databases">
        <title>Whole genome sequencing of Pseudoxanthomonas broegbernensis DSM 12573(T).</title>
        <authorList>
            <person name="Kumar S."/>
            <person name="Bansal K."/>
            <person name="Kaur A."/>
            <person name="Patil P."/>
            <person name="Sharma S."/>
            <person name="Patil P.B."/>
        </authorList>
    </citation>
    <scope>NUCLEOTIDE SEQUENCE [LARGE SCALE GENOMIC DNA]</scope>
    <source>
        <strain evidence="2 3">DSM 12573</strain>
    </source>
</reference>
<sequence length="131" mass="13336">MSRPKPSAPSPAATACDDDVADLFARLGARVGDGGYHDFSARLEDAPIAAVPGPAAARPGPVVPAPVPAAAEAPRPVSAVPPGVVQAEPGRDAAAQGAAKSSLERLFQRLAEGGPASPEREESPLRRMRFP</sequence>
<dbReference type="RefSeq" id="WP_162310690.1">
    <property type="nucleotide sequence ID" value="NZ_MWIP01000005.1"/>
</dbReference>
<organism evidence="2 3">
    <name type="scientific">Pseudoxanthomonas broegbernensis</name>
    <dbReference type="NCBI Taxonomy" id="83619"/>
    <lineage>
        <taxon>Bacteria</taxon>
        <taxon>Pseudomonadati</taxon>
        <taxon>Pseudomonadota</taxon>
        <taxon>Gammaproteobacteria</taxon>
        <taxon>Lysobacterales</taxon>
        <taxon>Lysobacteraceae</taxon>
        <taxon>Pseudoxanthomonas</taxon>
    </lineage>
</organism>
<protein>
    <submittedName>
        <fullName evidence="2">Uncharacterized protein</fullName>
    </submittedName>
</protein>
<gene>
    <name evidence="2" type="ORF">B1992_06610</name>
</gene>
<dbReference type="AlphaFoldDB" id="A0A7V8GMN0"/>
<dbReference type="Proteomes" id="UP000462066">
    <property type="component" value="Unassembled WGS sequence"/>
</dbReference>
<dbReference type="EMBL" id="MWIP01000005">
    <property type="protein sequence ID" value="KAF1686579.1"/>
    <property type="molecule type" value="Genomic_DNA"/>
</dbReference>
<evidence type="ECO:0000256" key="1">
    <source>
        <dbReference type="SAM" id="MobiDB-lite"/>
    </source>
</evidence>
<accession>A0A7V8GMN0</accession>